<dbReference type="Proteomes" id="UP000286921">
    <property type="component" value="Unassembled WGS sequence"/>
</dbReference>
<evidence type="ECO:0000256" key="1">
    <source>
        <dbReference type="SAM" id="Coils"/>
    </source>
</evidence>
<organism evidence="3 4">
    <name type="scientific">Aspergillus awamori</name>
    <name type="common">Black koji mold</name>
    <dbReference type="NCBI Taxonomy" id="105351"/>
    <lineage>
        <taxon>Eukaryota</taxon>
        <taxon>Fungi</taxon>
        <taxon>Dikarya</taxon>
        <taxon>Ascomycota</taxon>
        <taxon>Pezizomycotina</taxon>
        <taxon>Eurotiomycetes</taxon>
        <taxon>Eurotiomycetidae</taxon>
        <taxon>Eurotiales</taxon>
        <taxon>Aspergillaceae</taxon>
        <taxon>Aspergillus</taxon>
    </lineage>
</organism>
<feature type="compositionally biased region" description="Polar residues" evidence="2">
    <location>
        <begin position="1"/>
        <end position="11"/>
    </location>
</feature>
<evidence type="ECO:0000256" key="2">
    <source>
        <dbReference type="SAM" id="MobiDB-lite"/>
    </source>
</evidence>
<reference evidence="3 4" key="1">
    <citation type="submission" date="2016-09" db="EMBL/GenBank/DDBJ databases">
        <title>Aspergillus awamori IFM 58123T.</title>
        <authorList>
            <person name="Kusuya Y."/>
            <person name="Shimizu M."/>
            <person name="Takahashi H."/>
            <person name="Yaguchi T."/>
        </authorList>
    </citation>
    <scope>NUCLEOTIDE SEQUENCE [LARGE SCALE GENOMIC DNA]</scope>
    <source>
        <strain evidence="3 4">IFM 58123</strain>
    </source>
</reference>
<name>A0A401KQ00_ASPAW</name>
<accession>A0A401KQ00</accession>
<sequence length="796" mass="91195">MPKKQSTSSKMETIAKNDAPASHQSTSGRKGDREPRARTRSSSPVRSEKTESTTLLPGVKPVSEIVEQTQDPEKETLTLPEKGPTPQITVEDFNNKYVERSLNFYDLHSTRAIDYEQTYPRQWPEEIQHAFGMALDWARNYAEREHANLSVEQKRDLVSSLDGYCIQNDFDTIVSSLPRSLHNMCLTQFVYLLLVKECISRFFTNPFWYLVPDPECGGDADDKGKLPTNAPIFGAQIFNLYERMRESDPAAAQLWRLWTTRFSHPDHKFGYDMIAYRDSVADRICEEILGQELVKSLLRSTDKSVLDRARIDLQKFFRSAAELSVKISCQLQYLEFRFLDTLDPVFHHPSAEIDLAEDYGGATKEPCFDGRRILFLEFPAMYLCGDSRDPLYRDVQQKAVVYVEDVKAPDSPPSTSRPKNMRKSPTKAKSSSPGRNKNRGSAKPLTNANRDSIAAERVRALEEEIKTLKERYKALKTVFFEDNNNMYADRYLKTDNEVKRREVQWTSCVPHQWSDAIDDVFISAENWAGNHINDDPSRLSPQQKRELISRLDGYCVQDELDVIASSLPKIPRDAFLETMVKLLLVKECISRFFTNPFWYLVPNPGTKENPKMDTTGFGAQVFALYENIRAFDPSAAHPWRLWTTRFSNPSDEFGKAMVAQRKRIVDKICEDFLDQDLLKFLLKNSEETGFHDALVHLQKCFNDAAQTSVILASHLKNLELETLNRIGSAYSSDKMKLAHYYDSERREDELEGSRILFIDFPAVYICDGRKDSSCRTLGHPAVVYVEDNDVDDSNSS</sequence>
<feature type="region of interest" description="Disordered" evidence="2">
    <location>
        <begin position="406"/>
        <end position="451"/>
    </location>
</feature>
<proteinExistence type="predicted"/>
<feature type="coiled-coil region" evidence="1">
    <location>
        <begin position="451"/>
        <end position="478"/>
    </location>
</feature>
<gene>
    <name evidence="3" type="ORF">AAWM_04210</name>
</gene>
<evidence type="ECO:0000313" key="4">
    <source>
        <dbReference type="Proteomes" id="UP000286921"/>
    </source>
</evidence>
<protein>
    <submittedName>
        <fullName evidence="3">Uncharacterized protein</fullName>
    </submittedName>
</protein>
<feature type="region of interest" description="Disordered" evidence="2">
    <location>
        <begin position="1"/>
        <end position="87"/>
    </location>
</feature>
<comment type="caution">
    <text evidence="3">The sequence shown here is derived from an EMBL/GenBank/DDBJ whole genome shotgun (WGS) entry which is preliminary data.</text>
</comment>
<dbReference type="EMBL" id="BDHI01000007">
    <property type="protein sequence ID" value="GCB21325.1"/>
    <property type="molecule type" value="Genomic_DNA"/>
</dbReference>
<evidence type="ECO:0000313" key="3">
    <source>
        <dbReference type="EMBL" id="GCB21325.1"/>
    </source>
</evidence>
<dbReference type="AlphaFoldDB" id="A0A401KQ00"/>
<keyword evidence="1" id="KW-0175">Coiled coil</keyword>
<keyword evidence="4" id="KW-1185">Reference proteome</keyword>